<protein>
    <recommendedName>
        <fullName evidence="4">Large ribosomal subunit protein uL5m</fullName>
    </recommendedName>
</protein>
<comment type="caution">
    <text evidence="8">The sequence shown here is derived from an EMBL/GenBank/DDBJ whole genome shotgun (WGS) entry which is preliminary data.</text>
</comment>
<dbReference type="EMBL" id="NAJN01000921">
    <property type="protein sequence ID" value="TKA67309.1"/>
    <property type="molecule type" value="Genomic_DNA"/>
</dbReference>
<dbReference type="Pfam" id="PF00281">
    <property type="entry name" value="Ribosomal_L5"/>
    <property type="match status" value="1"/>
</dbReference>
<proteinExistence type="inferred from homology"/>
<feature type="region of interest" description="Disordered" evidence="5">
    <location>
        <begin position="1"/>
        <end position="85"/>
    </location>
</feature>
<evidence type="ECO:0000259" key="7">
    <source>
        <dbReference type="Pfam" id="PF00673"/>
    </source>
</evidence>
<dbReference type="FunFam" id="3.30.1440.10:FF:000001">
    <property type="entry name" value="50S ribosomal protein L5"/>
    <property type="match status" value="1"/>
</dbReference>
<dbReference type="Gene3D" id="3.30.1440.10">
    <property type="match status" value="1"/>
</dbReference>
<sequence length="323" mass="35461">MARRELAVATQSAAGGDLEPSSSSSAPLASDDALANYDPVAQARRRETELPASRYKFRPPKYYRGPLHPHQPPPPSDPSSRLFVPSPFTLPRLEQTYQSTIASDLMTLAYTHFPPGYRAPPKGPRLRPWEGPSPYYKNRPLRGPRGGDVLHLLKRPITFRNVPKLEGVTLHTMVPQAQDDSAHLHVAGMVLQAISNVRVTTHAARKSVAGFGLREGKFIAATATMKGEDMYHFLGKCIDVVLPRIKDWKGVRGSSGDSSGNISFGLSGESVALFPEVEVNYDMYPPRMIPGCHVTIHTSATNDRDARLLLSSIGIPFYGKQIN</sequence>
<dbReference type="AlphaFoldDB" id="A0A4V5NGP9"/>
<gene>
    <name evidence="8" type="ORF">B0A49_08520</name>
</gene>
<dbReference type="Pfam" id="PF00673">
    <property type="entry name" value="Ribosomal_L5_C"/>
    <property type="match status" value="1"/>
</dbReference>
<evidence type="ECO:0000256" key="4">
    <source>
        <dbReference type="ARBA" id="ARBA00040368"/>
    </source>
</evidence>
<dbReference type="SUPFAM" id="SSF55282">
    <property type="entry name" value="RL5-like"/>
    <property type="match status" value="1"/>
</dbReference>
<dbReference type="InterPro" id="IPR022803">
    <property type="entry name" value="Ribosomal_uL5_dom_sf"/>
</dbReference>
<evidence type="ECO:0000256" key="2">
    <source>
        <dbReference type="ARBA" id="ARBA00022980"/>
    </source>
</evidence>
<feature type="compositionally biased region" description="Low complexity" evidence="5">
    <location>
        <begin position="20"/>
        <end position="35"/>
    </location>
</feature>
<organism evidence="8 9">
    <name type="scientific">Cryomyces minteri</name>
    <dbReference type="NCBI Taxonomy" id="331657"/>
    <lineage>
        <taxon>Eukaryota</taxon>
        <taxon>Fungi</taxon>
        <taxon>Dikarya</taxon>
        <taxon>Ascomycota</taxon>
        <taxon>Pezizomycotina</taxon>
        <taxon>Dothideomycetes</taxon>
        <taxon>Dothideomycetes incertae sedis</taxon>
        <taxon>Cryomyces</taxon>
    </lineage>
</organism>
<keyword evidence="2" id="KW-0689">Ribosomal protein</keyword>
<dbReference type="InterPro" id="IPR031310">
    <property type="entry name" value="Ribosomal_uL5_N"/>
</dbReference>
<feature type="domain" description="Large ribosomal subunit protein uL5 C-terminal" evidence="7">
    <location>
        <begin position="219"/>
        <end position="317"/>
    </location>
</feature>
<evidence type="ECO:0000313" key="8">
    <source>
        <dbReference type="EMBL" id="TKA67309.1"/>
    </source>
</evidence>
<keyword evidence="3" id="KW-0687">Ribonucleoprotein</keyword>
<evidence type="ECO:0000259" key="6">
    <source>
        <dbReference type="Pfam" id="PF00281"/>
    </source>
</evidence>
<evidence type="ECO:0000256" key="1">
    <source>
        <dbReference type="ARBA" id="ARBA00008553"/>
    </source>
</evidence>
<dbReference type="PANTHER" id="PTHR11994">
    <property type="entry name" value="60S RIBOSOMAL PROTEIN L11-RELATED"/>
    <property type="match status" value="1"/>
</dbReference>
<dbReference type="GO" id="GO:0005840">
    <property type="term" value="C:ribosome"/>
    <property type="evidence" value="ECO:0007669"/>
    <property type="project" value="UniProtKB-KW"/>
</dbReference>
<name>A0A4V5NGP9_9PEZI</name>
<comment type="similarity">
    <text evidence="1">Belongs to the universal ribosomal protein uL5 family.</text>
</comment>
<dbReference type="OrthoDB" id="539541at2759"/>
<keyword evidence="9" id="KW-1185">Reference proteome</keyword>
<feature type="domain" description="Large ribosomal subunit protein uL5 N-terminal" evidence="6">
    <location>
        <begin position="161"/>
        <end position="214"/>
    </location>
</feature>
<evidence type="ECO:0000313" key="9">
    <source>
        <dbReference type="Proteomes" id="UP000308768"/>
    </source>
</evidence>
<evidence type="ECO:0000256" key="5">
    <source>
        <dbReference type="SAM" id="MobiDB-lite"/>
    </source>
</evidence>
<dbReference type="InterPro" id="IPR002132">
    <property type="entry name" value="Ribosomal_uL5"/>
</dbReference>
<dbReference type="GO" id="GO:0006412">
    <property type="term" value="P:translation"/>
    <property type="evidence" value="ECO:0007669"/>
    <property type="project" value="InterPro"/>
</dbReference>
<dbReference type="InterPro" id="IPR031309">
    <property type="entry name" value="Ribosomal_uL5_C"/>
</dbReference>
<dbReference type="GO" id="GO:1990904">
    <property type="term" value="C:ribonucleoprotein complex"/>
    <property type="evidence" value="ECO:0007669"/>
    <property type="project" value="UniProtKB-KW"/>
</dbReference>
<reference evidence="8 9" key="1">
    <citation type="submission" date="2017-03" db="EMBL/GenBank/DDBJ databases">
        <title>Genomes of endolithic fungi from Antarctica.</title>
        <authorList>
            <person name="Coleine C."/>
            <person name="Masonjones S."/>
            <person name="Stajich J.E."/>
        </authorList>
    </citation>
    <scope>NUCLEOTIDE SEQUENCE [LARGE SCALE GENOMIC DNA]</scope>
    <source>
        <strain evidence="8 9">CCFEE 5187</strain>
    </source>
</reference>
<accession>A0A4V5NGP9</accession>
<dbReference type="Proteomes" id="UP000308768">
    <property type="component" value="Unassembled WGS sequence"/>
</dbReference>
<dbReference type="GO" id="GO:0003735">
    <property type="term" value="F:structural constituent of ribosome"/>
    <property type="evidence" value="ECO:0007669"/>
    <property type="project" value="InterPro"/>
</dbReference>
<evidence type="ECO:0000256" key="3">
    <source>
        <dbReference type="ARBA" id="ARBA00023274"/>
    </source>
</evidence>
<dbReference type="STRING" id="331657.A0A4V5NGP9"/>